<gene>
    <name evidence="1" type="ORF">LCGC14_0777600</name>
</gene>
<accession>A0A0F9PWQ4</accession>
<organism evidence="1">
    <name type="scientific">marine sediment metagenome</name>
    <dbReference type="NCBI Taxonomy" id="412755"/>
    <lineage>
        <taxon>unclassified sequences</taxon>
        <taxon>metagenomes</taxon>
        <taxon>ecological metagenomes</taxon>
    </lineage>
</organism>
<proteinExistence type="predicted"/>
<reference evidence="1" key="1">
    <citation type="journal article" date="2015" name="Nature">
        <title>Complex archaea that bridge the gap between prokaryotes and eukaryotes.</title>
        <authorList>
            <person name="Spang A."/>
            <person name="Saw J.H."/>
            <person name="Jorgensen S.L."/>
            <person name="Zaremba-Niedzwiedzka K."/>
            <person name="Martijn J."/>
            <person name="Lind A.E."/>
            <person name="van Eijk R."/>
            <person name="Schleper C."/>
            <person name="Guy L."/>
            <person name="Ettema T.J."/>
        </authorList>
    </citation>
    <scope>NUCLEOTIDE SEQUENCE</scope>
</reference>
<sequence>MTHTYVELEVSAAVFDEIRGRMLAAGYDHVFSEGRAIDMHGIALIRGKRKTQGQRLVDFVRDGGRHPNY</sequence>
<evidence type="ECO:0000313" key="1">
    <source>
        <dbReference type="EMBL" id="KKN36065.1"/>
    </source>
</evidence>
<dbReference type="AlphaFoldDB" id="A0A0F9PWQ4"/>
<comment type="caution">
    <text evidence="1">The sequence shown here is derived from an EMBL/GenBank/DDBJ whole genome shotgun (WGS) entry which is preliminary data.</text>
</comment>
<protein>
    <submittedName>
        <fullName evidence="1">Uncharacterized protein</fullName>
    </submittedName>
</protein>
<name>A0A0F9PWQ4_9ZZZZ</name>
<dbReference type="EMBL" id="LAZR01001992">
    <property type="protein sequence ID" value="KKN36065.1"/>
    <property type="molecule type" value="Genomic_DNA"/>
</dbReference>